<sequence length="37" mass="4405">MLIYLQRGRFINGAETNDRKKKSKTYAMNSWHISMSK</sequence>
<organism evidence="1 2">
    <name type="scientific">Bacillus subtilis</name>
    <dbReference type="NCBI Taxonomy" id="1423"/>
    <lineage>
        <taxon>Bacteria</taxon>
        <taxon>Bacillati</taxon>
        <taxon>Bacillota</taxon>
        <taxon>Bacilli</taxon>
        <taxon>Bacillales</taxon>
        <taxon>Bacillaceae</taxon>
        <taxon>Bacillus</taxon>
    </lineage>
</organism>
<evidence type="ECO:0000313" key="2">
    <source>
        <dbReference type="Proteomes" id="UP000032247"/>
    </source>
</evidence>
<proteinExistence type="predicted"/>
<dbReference type="AlphaFoldDB" id="A0A0D1KV79"/>
<comment type="caution">
    <text evidence="1">The sequence shown here is derived from an EMBL/GenBank/DDBJ whole genome shotgun (WGS) entry which is preliminary data.</text>
</comment>
<dbReference type="Proteomes" id="UP000032247">
    <property type="component" value="Unassembled WGS sequence"/>
</dbReference>
<accession>A0A0D1KV79</accession>
<name>A0A0D1KV79_BACIU</name>
<protein>
    <submittedName>
        <fullName evidence="1">Uncharacterized protein</fullName>
    </submittedName>
</protein>
<reference evidence="1 2" key="1">
    <citation type="submission" date="2014-12" db="EMBL/GenBank/DDBJ databases">
        <title>Comparative genome analysis of Bacillus coagulans HM-08, Clostridium butyricum HM-68, Bacillus subtilis HM-66 and Bacillus licheniformis BL-09.</title>
        <authorList>
            <person name="Zhang H."/>
        </authorList>
    </citation>
    <scope>NUCLEOTIDE SEQUENCE [LARGE SCALE GENOMIC DNA]</scope>
    <source>
        <strain evidence="1 2">HM-66</strain>
    </source>
</reference>
<evidence type="ECO:0000313" key="1">
    <source>
        <dbReference type="EMBL" id="KIU12650.1"/>
    </source>
</evidence>
<gene>
    <name evidence="1" type="ORF">SC09_Contig19orf01184</name>
</gene>
<dbReference type="EMBL" id="JXBC01000002">
    <property type="protein sequence ID" value="KIU12650.1"/>
    <property type="molecule type" value="Genomic_DNA"/>
</dbReference>